<dbReference type="AlphaFoldDB" id="A0A1A8X0L3"/>
<keyword evidence="3" id="KW-0812">Transmembrane</keyword>
<dbReference type="InterPro" id="IPR001623">
    <property type="entry name" value="DnaJ_domain"/>
</dbReference>
<proteinExistence type="predicted"/>
<feature type="transmembrane region" description="Helical" evidence="3">
    <location>
        <begin position="85"/>
        <end position="102"/>
    </location>
</feature>
<feature type="transmembrane region" description="Helical" evidence="3">
    <location>
        <begin position="181"/>
        <end position="203"/>
    </location>
</feature>
<dbReference type="PRINTS" id="PR00625">
    <property type="entry name" value="JDOMAIN"/>
</dbReference>
<keyword evidence="1" id="KW-0143">Chaperone</keyword>
<accession>A0A1A8X0L3</accession>
<keyword evidence="3" id="KW-1133">Transmembrane helix</keyword>
<dbReference type="PANTHER" id="PTHR44360">
    <property type="entry name" value="DNAJ HOMOLOG SUBFAMILY B MEMBER 9"/>
    <property type="match status" value="1"/>
</dbReference>
<feature type="domain" description="J" evidence="4">
    <location>
        <begin position="108"/>
        <end position="171"/>
    </location>
</feature>
<gene>
    <name evidence="5" type="ORF">POVCU1_040200</name>
</gene>
<dbReference type="EMBL" id="FLQV01000742">
    <property type="protein sequence ID" value="SBS97697.1"/>
    <property type="molecule type" value="Genomic_DNA"/>
</dbReference>
<dbReference type="PANTHER" id="PTHR44360:SF1">
    <property type="entry name" value="DNAJ HOMOLOG SUBFAMILY B MEMBER 9"/>
    <property type="match status" value="1"/>
</dbReference>
<dbReference type="InterPro" id="IPR036869">
    <property type="entry name" value="J_dom_sf"/>
</dbReference>
<feature type="region of interest" description="Disordered" evidence="2">
    <location>
        <begin position="1"/>
        <end position="32"/>
    </location>
</feature>
<evidence type="ECO:0000256" key="1">
    <source>
        <dbReference type="ARBA" id="ARBA00023186"/>
    </source>
</evidence>
<dbReference type="SUPFAM" id="SSF46565">
    <property type="entry name" value="Chaperone J-domain"/>
    <property type="match status" value="1"/>
</dbReference>
<evidence type="ECO:0000256" key="2">
    <source>
        <dbReference type="SAM" id="MobiDB-lite"/>
    </source>
</evidence>
<evidence type="ECO:0000256" key="3">
    <source>
        <dbReference type="SAM" id="Phobius"/>
    </source>
</evidence>
<dbReference type="GO" id="GO:0036503">
    <property type="term" value="P:ERAD pathway"/>
    <property type="evidence" value="ECO:0007669"/>
    <property type="project" value="TreeGrafter"/>
</dbReference>
<name>A0A1A8X0L3_PLAOA</name>
<dbReference type="CDD" id="cd06257">
    <property type="entry name" value="DnaJ"/>
    <property type="match status" value="1"/>
</dbReference>
<dbReference type="Proteomes" id="UP000078546">
    <property type="component" value="Unassembled WGS sequence"/>
</dbReference>
<organism evidence="5 6">
    <name type="scientific">Plasmodium ovale curtisi</name>
    <dbReference type="NCBI Taxonomy" id="864141"/>
    <lineage>
        <taxon>Eukaryota</taxon>
        <taxon>Sar</taxon>
        <taxon>Alveolata</taxon>
        <taxon>Apicomplexa</taxon>
        <taxon>Aconoidasida</taxon>
        <taxon>Haemosporida</taxon>
        <taxon>Plasmodiidae</taxon>
        <taxon>Plasmodium</taxon>
        <taxon>Plasmodium (Plasmodium)</taxon>
    </lineage>
</organism>
<dbReference type="SMART" id="SM00271">
    <property type="entry name" value="DnaJ"/>
    <property type="match status" value="1"/>
</dbReference>
<dbReference type="Gene3D" id="1.10.287.110">
    <property type="entry name" value="DnaJ domain"/>
    <property type="match status" value="1"/>
</dbReference>
<dbReference type="InterPro" id="IPR018253">
    <property type="entry name" value="DnaJ_domain_CS"/>
</dbReference>
<dbReference type="InterPro" id="IPR051948">
    <property type="entry name" value="Hsp70_co-chaperone_J-domain"/>
</dbReference>
<dbReference type="GO" id="GO:0051087">
    <property type="term" value="F:protein-folding chaperone binding"/>
    <property type="evidence" value="ECO:0007669"/>
    <property type="project" value="TreeGrafter"/>
</dbReference>
<protein>
    <submittedName>
        <fullName evidence="5">DnaJ protein, putative</fullName>
    </submittedName>
</protein>
<evidence type="ECO:0000313" key="6">
    <source>
        <dbReference type="Proteomes" id="UP000078546"/>
    </source>
</evidence>
<keyword evidence="3" id="KW-0472">Membrane</keyword>
<dbReference type="PROSITE" id="PS00636">
    <property type="entry name" value="DNAJ_1"/>
    <property type="match status" value="1"/>
</dbReference>
<evidence type="ECO:0000313" key="5">
    <source>
        <dbReference type="EMBL" id="SBS97697.1"/>
    </source>
</evidence>
<sequence length="447" mass="52454">MGEKDLTGNNQNCKKANGAHESTEGQTSERYTNGRASIGRTSYFTLELYCEVEMEEIIVHMIIIAPLTKWLIGPNRSWNKGKREYGVYIALLLLFFVGIYELRKPNENLYEILNLNAYASKTDIQQSFRRMSKKYHPDKSKEDSFERFNKIREAYEILSNEKKKYIYDRFGDFGGSEVTNFFYVEIIIIAIFQFAISFIFGFLYTYGKDNEKYRILICLYIGLNFCMELIFRFSQESSVFLSFLPIFCHYTPFERIHSLKVLVPLVMNAILLVDVYFIDEDTDLYVSTFCEYVFENNSKTIKNLDDAVIFCARLVDGKIPSCAYNASREQRKVSKANNFSWREEDEFTHVKNVHELDDEQTYDKKCDKNDVFYKLLHNVVETSTEDVELKIPKKELCRRFDWSRWYTASVLEKSSEERDFEEGNATKGIIFSSVLYFIGLVSHLLSK</sequence>
<reference evidence="6" key="1">
    <citation type="submission" date="2016-05" db="EMBL/GenBank/DDBJ databases">
        <authorList>
            <person name="Naeem Raeece"/>
        </authorList>
    </citation>
    <scope>NUCLEOTIDE SEQUENCE [LARGE SCALE GENOMIC DNA]</scope>
</reference>
<dbReference type="PROSITE" id="PS50076">
    <property type="entry name" value="DNAJ_2"/>
    <property type="match status" value="1"/>
</dbReference>
<dbReference type="GO" id="GO:0005783">
    <property type="term" value="C:endoplasmic reticulum"/>
    <property type="evidence" value="ECO:0007669"/>
    <property type="project" value="TreeGrafter"/>
</dbReference>
<dbReference type="GO" id="GO:0051787">
    <property type="term" value="F:misfolded protein binding"/>
    <property type="evidence" value="ECO:0007669"/>
    <property type="project" value="TreeGrafter"/>
</dbReference>
<dbReference type="Pfam" id="PF00226">
    <property type="entry name" value="DnaJ"/>
    <property type="match status" value="1"/>
</dbReference>
<evidence type="ECO:0000259" key="4">
    <source>
        <dbReference type="PROSITE" id="PS50076"/>
    </source>
</evidence>
<feature type="transmembrane region" description="Helical" evidence="3">
    <location>
        <begin position="215"/>
        <end position="234"/>
    </location>
</feature>